<gene>
    <name evidence="2" type="ORF">K452DRAFT_146497</name>
</gene>
<accession>A0A6A6BPJ2</accession>
<evidence type="ECO:0000313" key="2">
    <source>
        <dbReference type="EMBL" id="KAF2144747.1"/>
    </source>
</evidence>
<sequence length="98" mass="10667">MRGRVCARCFLPAAKAVVRGRGLRAWEAGGMGCYIFSSSCGCVTCMYMVVCGCERALYANVAAVSMLLPTYLFDTVRSFVSLSVSACFCFYICLRALL</sequence>
<keyword evidence="1" id="KW-0812">Transmembrane</keyword>
<feature type="transmembrane region" description="Helical" evidence="1">
    <location>
        <begin position="79"/>
        <end position="97"/>
    </location>
</feature>
<proteinExistence type="predicted"/>
<dbReference type="GeneID" id="54292984"/>
<evidence type="ECO:0000256" key="1">
    <source>
        <dbReference type="SAM" id="Phobius"/>
    </source>
</evidence>
<keyword evidence="3" id="KW-1185">Reference proteome</keyword>
<evidence type="ECO:0000313" key="3">
    <source>
        <dbReference type="Proteomes" id="UP000799438"/>
    </source>
</evidence>
<feature type="transmembrane region" description="Helical" evidence="1">
    <location>
        <begin position="28"/>
        <end position="50"/>
    </location>
</feature>
<organism evidence="2 3">
    <name type="scientific">Aplosporella prunicola CBS 121167</name>
    <dbReference type="NCBI Taxonomy" id="1176127"/>
    <lineage>
        <taxon>Eukaryota</taxon>
        <taxon>Fungi</taxon>
        <taxon>Dikarya</taxon>
        <taxon>Ascomycota</taxon>
        <taxon>Pezizomycotina</taxon>
        <taxon>Dothideomycetes</taxon>
        <taxon>Dothideomycetes incertae sedis</taxon>
        <taxon>Botryosphaeriales</taxon>
        <taxon>Aplosporellaceae</taxon>
        <taxon>Aplosporella</taxon>
    </lineage>
</organism>
<dbReference type="EMBL" id="ML995479">
    <property type="protein sequence ID" value="KAF2144747.1"/>
    <property type="molecule type" value="Genomic_DNA"/>
</dbReference>
<protein>
    <submittedName>
        <fullName evidence="2">Uncharacterized protein</fullName>
    </submittedName>
</protein>
<name>A0A6A6BPJ2_9PEZI</name>
<dbReference type="AlphaFoldDB" id="A0A6A6BPJ2"/>
<dbReference type="RefSeq" id="XP_033400459.1">
    <property type="nucleotide sequence ID" value="XM_033535490.1"/>
</dbReference>
<dbReference type="Proteomes" id="UP000799438">
    <property type="component" value="Unassembled WGS sequence"/>
</dbReference>
<reference evidence="2" key="1">
    <citation type="journal article" date="2020" name="Stud. Mycol.">
        <title>101 Dothideomycetes genomes: a test case for predicting lifestyles and emergence of pathogens.</title>
        <authorList>
            <person name="Haridas S."/>
            <person name="Albert R."/>
            <person name="Binder M."/>
            <person name="Bloem J."/>
            <person name="Labutti K."/>
            <person name="Salamov A."/>
            <person name="Andreopoulos B."/>
            <person name="Baker S."/>
            <person name="Barry K."/>
            <person name="Bills G."/>
            <person name="Bluhm B."/>
            <person name="Cannon C."/>
            <person name="Castanera R."/>
            <person name="Culley D."/>
            <person name="Daum C."/>
            <person name="Ezra D."/>
            <person name="Gonzalez J."/>
            <person name="Henrissat B."/>
            <person name="Kuo A."/>
            <person name="Liang C."/>
            <person name="Lipzen A."/>
            <person name="Lutzoni F."/>
            <person name="Magnuson J."/>
            <person name="Mondo S."/>
            <person name="Nolan M."/>
            <person name="Ohm R."/>
            <person name="Pangilinan J."/>
            <person name="Park H.-J."/>
            <person name="Ramirez L."/>
            <person name="Alfaro M."/>
            <person name="Sun H."/>
            <person name="Tritt A."/>
            <person name="Yoshinaga Y."/>
            <person name="Zwiers L.-H."/>
            <person name="Turgeon B."/>
            <person name="Goodwin S."/>
            <person name="Spatafora J."/>
            <person name="Crous P."/>
            <person name="Grigoriev I."/>
        </authorList>
    </citation>
    <scope>NUCLEOTIDE SEQUENCE</scope>
    <source>
        <strain evidence="2">CBS 121167</strain>
    </source>
</reference>
<keyword evidence="1" id="KW-0472">Membrane</keyword>
<keyword evidence="1" id="KW-1133">Transmembrane helix</keyword>